<organism evidence="2">
    <name type="scientific">Homo sapiens</name>
    <name type="common">Human</name>
    <dbReference type="NCBI Taxonomy" id="9606"/>
    <lineage>
        <taxon>Eukaryota</taxon>
        <taxon>Metazoa</taxon>
        <taxon>Chordata</taxon>
        <taxon>Craniata</taxon>
        <taxon>Vertebrata</taxon>
        <taxon>Euteleostomi</taxon>
        <taxon>Mammalia</taxon>
        <taxon>Eutheria</taxon>
        <taxon>Euarchontoglires</taxon>
        <taxon>Primates</taxon>
        <taxon>Haplorrhini</taxon>
        <taxon>Catarrhini</taxon>
        <taxon>Hominidae</taxon>
        <taxon>Homo</taxon>
    </lineage>
</organism>
<evidence type="ECO:0000256" key="1">
    <source>
        <dbReference type="SAM" id="MobiDB-lite"/>
    </source>
</evidence>
<feature type="region of interest" description="Disordered" evidence="1">
    <location>
        <begin position="52"/>
        <end position="101"/>
    </location>
</feature>
<accession>B4DYJ9</accession>
<dbReference type="EMBL" id="AK302471">
    <property type="protein sequence ID" value="BAG63761.1"/>
    <property type="molecule type" value="mRNA"/>
</dbReference>
<dbReference type="AlphaFoldDB" id="B4DYJ9"/>
<sequence>MRGLPPAAGRVSREDLSFLHPWSGKRHRPGFEAGASGEVPVGALKRPLFLQGRDGGPCAGRPIPRPQGVSIRLRPDTPSGPGCPRWPRSILGAALPEPRRG</sequence>
<reference evidence="2" key="1">
    <citation type="submission" date="2007-10" db="EMBL/GenBank/DDBJ databases">
        <title>NEDO human cDNA sequencing project focused on splicing variants.</title>
        <authorList>
            <person name="Wakamatsu A."/>
            <person name="Yamamoto J."/>
            <person name="Kimura K."/>
            <person name="Ishii S."/>
            <person name="Watanabe K."/>
            <person name="Sugiyama A."/>
            <person name="Murakawa K."/>
            <person name="Kaida T."/>
            <person name="Tsuchiya K."/>
            <person name="Fukuzumi Y."/>
            <person name="Kumagai A."/>
            <person name="Oishi Y."/>
            <person name="Yamamoto S."/>
            <person name="Ono Y."/>
            <person name="Komori Y."/>
            <person name="Yamazaki M."/>
            <person name="Kisu Y."/>
            <person name="Nishikawa T."/>
            <person name="Sugano S."/>
            <person name="Nomura N."/>
            <person name="Isogai T."/>
        </authorList>
    </citation>
    <scope>NUCLEOTIDE SEQUENCE</scope>
    <source>
        <tissue evidence="2">Testis</tissue>
    </source>
</reference>
<evidence type="ECO:0000313" key="2">
    <source>
        <dbReference type="EMBL" id="BAG63761.1"/>
    </source>
</evidence>
<protein>
    <submittedName>
        <fullName evidence="2">cDNA FLJ53539</fullName>
    </submittedName>
</protein>
<proteinExistence type="evidence at transcript level"/>
<name>B4DYJ9_HUMAN</name>